<dbReference type="STRING" id="419481.SAMN05216233_104214"/>
<organism evidence="5 6">
    <name type="scientific">Desulfoluna spongiiphila</name>
    <dbReference type="NCBI Taxonomy" id="419481"/>
    <lineage>
        <taxon>Bacteria</taxon>
        <taxon>Pseudomonadati</taxon>
        <taxon>Thermodesulfobacteriota</taxon>
        <taxon>Desulfobacteria</taxon>
        <taxon>Desulfobacterales</taxon>
        <taxon>Desulfolunaceae</taxon>
        <taxon>Desulfoluna</taxon>
    </lineage>
</organism>
<comment type="similarity">
    <text evidence="3">Belongs to the HAD-like hydrolase superfamily. CbbY/CbbZ/Gph/YieH family.</text>
</comment>
<dbReference type="GO" id="GO:0008967">
    <property type="term" value="F:phosphoglycolate phosphatase activity"/>
    <property type="evidence" value="ECO:0007669"/>
    <property type="project" value="UniProtKB-EC"/>
</dbReference>
<dbReference type="SFLD" id="SFLDS00003">
    <property type="entry name" value="Haloacid_Dehalogenase"/>
    <property type="match status" value="1"/>
</dbReference>
<dbReference type="OrthoDB" id="9807630at2"/>
<dbReference type="PANTHER" id="PTHR43434">
    <property type="entry name" value="PHOSPHOGLYCOLATE PHOSPHATASE"/>
    <property type="match status" value="1"/>
</dbReference>
<dbReference type="SFLD" id="SFLDG01129">
    <property type="entry name" value="C1.5:_HAD__Beta-PGM__Phosphata"/>
    <property type="match status" value="1"/>
</dbReference>
<reference evidence="5 6" key="1">
    <citation type="submission" date="2016-10" db="EMBL/GenBank/DDBJ databases">
        <authorList>
            <person name="de Groot N.N."/>
        </authorList>
    </citation>
    <scope>NUCLEOTIDE SEQUENCE [LARGE SCALE GENOMIC DNA]</scope>
    <source>
        <strain evidence="5 6">AA1</strain>
    </source>
</reference>
<dbReference type="InterPro" id="IPR023214">
    <property type="entry name" value="HAD_sf"/>
</dbReference>
<proteinExistence type="inferred from homology"/>
<dbReference type="Proteomes" id="UP000198870">
    <property type="component" value="Unassembled WGS sequence"/>
</dbReference>
<protein>
    <recommendedName>
        <fullName evidence="4">phosphoglycolate phosphatase</fullName>
        <ecNumber evidence="4">3.1.3.18</ecNumber>
    </recommendedName>
</protein>
<evidence type="ECO:0000313" key="6">
    <source>
        <dbReference type="Proteomes" id="UP000198870"/>
    </source>
</evidence>
<dbReference type="EMBL" id="FMUX01000004">
    <property type="protein sequence ID" value="SCY14571.1"/>
    <property type="molecule type" value="Genomic_DNA"/>
</dbReference>
<dbReference type="InterPro" id="IPR050155">
    <property type="entry name" value="HAD-like_hydrolase_sf"/>
</dbReference>
<dbReference type="RefSeq" id="WP_092210015.1">
    <property type="nucleotide sequence ID" value="NZ_FMUX01000004.1"/>
</dbReference>
<dbReference type="EC" id="3.1.3.18" evidence="4"/>
<gene>
    <name evidence="5" type="ORF">SAMN05216233_104214</name>
</gene>
<evidence type="ECO:0000313" key="5">
    <source>
        <dbReference type="EMBL" id="SCY14571.1"/>
    </source>
</evidence>
<dbReference type="Pfam" id="PF00702">
    <property type="entry name" value="Hydrolase"/>
    <property type="match status" value="1"/>
</dbReference>
<evidence type="ECO:0000256" key="3">
    <source>
        <dbReference type="ARBA" id="ARBA00006171"/>
    </source>
</evidence>
<dbReference type="GO" id="GO:0005829">
    <property type="term" value="C:cytosol"/>
    <property type="evidence" value="ECO:0007669"/>
    <property type="project" value="TreeGrafter"/>
</dbReference>
<evidence type="ECO:0000256" key="4">
    <source>
        <dbReference type="ARBA" id="ARBA00013078"/>
    </source>
</evidence>
<accession>A0A1G5DJ34</accession>
<dbReference type="Gene3D" id="1.10.150.240">
    <property type="entry name" value="Putative phosphatase, domain 2"/>
    <property type="match status" value="1"/>
</dbReference>
<dbReference type="InterPro" id="IPR036412">
    <property type="entry name" value="HAD-like_sf"/>
</dbReference>
<dbReference type="InterPro" id="IPR023198">
    <property type="entry name" value="PGP-like_dom2"/>
</dbReference>
<keyword evidence="6" id="KW-1185">Reference proteome</keyword>
<evidence type="ECO:0000256" key="2">
    <source>
        <dbReference type="ARBA" id="ARBA00004818"/>
    </source>
</evidence>
<dbReference type="SUPFAM" id="SSF56784">
    <property type="entry name" value="HAD-like"/>
    <property type="match status" value="1"/>
</dbReference>
<comment type="pathway">
    <text evidence="2">Organic acid metabolism; glycolate biosynthesis; glycolate from 2-phosphoglycolate: step 1/1.</text>
</comment>
<dbReference type="AlphaFoldDB" id="A0A1G5DJ34"/>
<dbReference type="GO" id="GO:0006281">
    <property type="term" value="P:DNA repair"/>
    <property type="evidence" value="ECO:0007669"/>
    <property type="project" value="TreeGrafter"/>
</dbReference>
<sequence length="208" mass="22911">MAWQGVFFDFDGVIVDSVPVKTEAFARMFRGFGPEIEAQVVAHHLAHGGVSRFVKFRYYYEELLHKAVGEDELARLGREFSQMVRQGVLTAPLIPGALESLAILHWKRVPAFVVSGTPCEEVRDIVEARGLVHWFMEVHGSPLPKHVLLRGLQARYRLAPSACLMIGDAMTDYHAATATDTCFLGIVPQGQASPFPPDTPVSAVVSIP</sequence>
<name>A0A1G5DJ34_9BACT</name>
<dbReference type="Gene3D" id="3.40.50.1000">
    <property type="entry name" value="HAD superfamily/HAD-like"/>
    <property type="match status" value="1"/>
</dbReference>
<evidence type="ECO:0000256" key="1">
    <source>
        <dbReference type="ARBA" id="ARBA00000830"/>
    </source>
</evidence>
<dbReference type="PANTHER" id="PTHR43434:SF1">
    <property type="entry name" value="PHOSPHOGLYCOLATE PHOSPHATASE"/>
    <property type="match status" value="1"/>
</dbReference>
<comment type="catalytic activity">
    <reaction evidence="1">
        <text>2-phosphoglycolate + H2O = glycolate + phosphate</text>
        <dbReference type="Rhea" id="RHEA:14369"/>
        <dbReference type="ChEBI" id="CHEBI:15377"/>
        <dbReference type="ChEBI" id="CHEBI:29805"/>
        <dbReference type="ChEBI" id="CHEBI:43474"/>
        <dbReference type="ChEBI" id="CHEBI:58033"/>
        <dbReference type="EC" id="3.1.3.18"/>
    </reaction>
</comment>